<name>A0ABT3C779_9MYCO</name>
<evidence type="ECO:0000313" key="5">
    <source>
        <dbReference type="EMBL" id="MCV7225306.1"/>
    </source>
</evidence>
<evidence type="ECO:0000256" key="2">
    <source>
        <dbReference type="ARBA" id="ARBA00022448"/>
    </source>
</evidence>
<dbReference type="PANTHER" id="PTHR30222:SF17">
    <property type="entry name" value="SPERMIDINE_PUTRESCINE-BINDING PERIPLASMIC PROTEIN"/>
    <property type="match status" value="1"/>
</dbReference>
<dbReference type="EMBL" id="JACKTY010000014">
    <property type="protein sequence ID" value="MCV7225306.1"/>
    <property type="molecule type" value="Genomic_DNA"/>
</dbReference>
<dbReference type="InterPro" id="IPR006311">
    <property type="entry name" value="TAT_signal"/>
</dbReference>
<dbReference type="SUPFAM" id="SSF53850">
    <property type="entry name" value="Periplasmic binding protein-like II"/>
    <property type="match status" value="1"/>
</dbReference>
<protein>
    <submittedName>
        <fullName evidence="5">Spermidine/putrescine ABC transporter substrate-binding protein</fullName>
    </submittedName>
</protein>
<keyword evidence="3" id="KW-0732">Signal</keyword>
<proteinExistence type="predicted"/>
<dbReference type="PANTHER" id="PTHR30222">
    <property type="entry name" value="SPERMIDINE/PUTRESCINE-BINDING PERIPLASMIC PROTEIN"/>
    <property type="match status" value="1"/>
</dbReference>
<reference evidence="5 6" key="1">
    <citation type="journal article" date="2022" name="BMC Genomics">
        <title>Comparative genome analysis of mycobacteria focusing on tRNA and non-coding RNA.</title>
        <authorList>
            <person name="Behra P.R.K."/>
            <person name="Pettersson B.M.F."/>
            <person name="Ramesh M."/>
            <person name="Das S."/>
            <person name="Dasgupta S."/>
            <person name="Kirsebom L.A."/>
        </authorList>
    </citation>
    <scope>NUCLEOTIDE SEQUENCE [LARGE SCALE GENOMIC DNA]</scope>
    <source>
        <strain evidence="5 6">DSM 44078</strain>
    </source>
</reference>
<dbReference type="Proteomes" id="UP001526201">
    <property type="component" value="Unassembled WGS sequence"/>
</dbReference>
<dbReference type="RefSeq" id="WP_264066073.1">
    <property type="nucleotide sequence ID" value="NZ_JACKTY010000014.1"/>
</dbReference>
<keyword evidence="6" id="KW-1185">Reference proteome</keyword>
<keyword evidence="2" id="KW-0813">Transport</keyword>
<gene>
    <name evidence="5" type="ORF">H7J73_04560</name>
</gene>
<dbReference type="PRINTS" id="PR00909">
    <property type="entry name" value="SPERMDNBNDNG"/>
</dbReference>
<evidence type="ECO:0000256" key="1">
    <source>
        <dbReference type="ARBA" id="ARBA00004418"/>
    </source>
</evidence>
<dbReference type="Pfam" id="PF01547">
    <property type="entry name" value="SBP_bac_1"/>
    <property type="match status" value="1"/>
</dbReference>
<accession>A0ABT3C779</accession>
<dbReference type="PROSITE" id="PS51318">
    <property type="entry name" value="TAT"/>
    <property type="match status" value="1"/>
</dbReference>
<comment type="caution">
    <text evidence="5">The sequence shown here is derived from an EMBL/GenBank/DDBJ whole genome shotgun (WGS) entry which is preliminary data.</text>
</comment>
<comment type="subcellular location">
    <subcellularLocation>
        <location evidence="1">Periplasm</location>
    </subcellularLocation>
</comment>
<dbReference type="InterPro" id="IPR006059">
    <property type="entry name" value="SBP"/>
</dbReference>
<evidence type="ECO:0000256" key="3">
    <source>
        <dbReference type="ARBA" id="ARBA00022729"/>
    </source>
</evidence>
<dbReference type="Gene3D" id="3.40.190.10">
    <property type="entry name" value="Periplasmic binding protein-like II"/>
    <property type="match status" value="2"/>
</dbReference>
<sequence length="422" mass="46070">MPVPTGSELPHGMPRRGPSRRQFLTRAAILAAGAPALTAFLDACAKSGPASSGPSLTLAAPNNPVKWNIPDDNKPIADGLAPEQGATLKIYNYADYLSPQAIKGFEDKYGCKIEVSTFNDGDEAITKLRSGVDFDIYNANYTEIGRLVTGGLLRPLNHSYITNISNVWPSFTNPWYDQGWQYTVPYTIYTTGIGWRSDQVPADIGALKNPYESLWDPQYKNKTAILDDWHSAMAMVLLKQGNTNVNTSSADDLKMVGDQLTALVKATSPKVTITMYSDLPAGQIGLCQMWSGDAINAQSYLPEGVSAEILRYWFPQDGKGLVDNDMLVTLKGGKNPVLAHLFLNHMLDPAVAKENFSAIGYQPPQNTLTADSLIAEEFIPENLRSAIVKPEYFDAGYRLLELDAANDAAWHNVWNAFNAGGS</sequence>
<evidence type="ECO:0000313" key="6">
    <source>
        <dbReference type="Proteomes" id="UP001526201"/>
    </source>
</evidence>
<keyword evidence="4" id="KW-0574">Periplasm</keyword>
<dbReference type="CDD" id="cd13590">
    <property type="entry name" value="PBP2_PotD_PotF_like"/>
    <property type="match status" value="1"/>
</dbReference>
<evidence type="ECO:0000256" key="4">
    <source>
        <dbReference type="ARBA" id="ARBA00022764"/>
    </source>
</evidence>
<organism evidence="5 6">
    <name type="scientific">Mycolicibacterium komossense</name>
    <dbReference type="NCBI Taxonomy" id="1779"/>
    <lineage>
        <taxon>Bacteria</taxon>
        <taxon>Bacillati</taxon>
        <taxon>Actinomycetota</taxon>
        <taxon>Actinomycetes</taxon>
        <taxon>Mycobacteriales</taxon>
        <taxon>Mycobacteriaceae</taxon>
        <taxon>Mycolicibacterium</taxon>
    </lineage>
</organism>
<dbReference type="InterPro" id="IPR001188">
    <property type="entry name" value="Sperm_putr-bd"/>
</dbReference>